<evidence type="ECO:0000256" key="1">
    <source>
        <dbReference type="SAM" id="MobiDB-lite"/>
    </source>
</evidence>
<feature type="region of interest" description="Disordered" evidence="1">
    <location>
        <begin position="80"/>
        <end position="107"/>
    </location>
</feature>
<feature type="compositionally biased region" description="Basic and acidic residues" evidence="1">
    <location>
        <begin position="80"/>
        <end position="95"/>
    </location>
</feature>
<name>A0A6J4SC07_9ACTN</name>
<evidence type="ECO:0000313" key="2">
    <source>
        <dbReference type="EMBL" id="CAA9490215.1"/>
    </source>
</evidence>
<dbReference type="EMBL" id="CADCVI010000226">
    <property type="protein sequence ID" value="CAA9490215.1"/>
    <property type="molecule type" value="Genomic_DNA"/>
</dbReference>
<reference evidence="2" key="1">
    <citation type="submission" date="2020-02" db="EMBL/GenBank/DDBJ databases">
        <authorList>
            <person name="Meier V. D."/>
        </authorList>
    </citation>
    <scope>NUCLEOTIDE SEQUENCE</scope>
    <source>
        <strain evidence="2">AVDCRST_MAG25</strain>
    </source>
</reference>
<dbReference type="AlphaFoldDB" id="A0A6J4SC07"/>
<organism evidence="2">
    <name type="scientific">uncultured Rubrobacteraceae bacterium</name>
    <dbReference type="NCBI Taxonomy" id="349277"/>
    <lineage>
        <taxon>Bacteria</taxon>
        <taxon>Bacillati</taxon>
        <taxon>Actinomycetota</taxon>
        <taxon>Rubrobacteria</taxon>
        <taxon>Rubrobacterales</taxon>
        <taxon>Rubrobacteraceae</taxon>
        <taxon>environmental samples</taxon>
    </lineage>
</organism>
<accession>A0A6J4SC07</accession>
<gene>
    <name evidence="2" type="ORF">AVDCRST_MAG25-3318</name>
</gene>
<sequence length="107" mass="12328">MSDDATARCLVVLKQVKGFPRDQAENAVYLMELREEFPLVDPVEVCRAYRVWMRDNPGKAKNYRSRLRTFFARKTNDLEDGDRGGRGAGRGDFRRRLGGAKNFDSRI</sequence>
<proteinExistence type="predicted"/>
<protein>
    <submittedName>
        <fullName evidence="2">Uncharacterized protein</fullName>
    </submittedName>
</protein>